<sequence length="85" mass="9581">KLNEHRALQHMSIRATNTAAARDVQSTLDTIFKMLDSLAVRTGIYTCLFASRGHVYDTAQATWSGTDNVMDFWEDVVQMEADKIT</sequence>
<feature type="non-terminal residue" evidence="1">
    <location>
        <position position="85"/>
    </location>
</feature>
<proteinExistence type="predicted"/>
<evidence type="ECO:0000313" key="2">
    <source>
        <dbReference type="Proteomes" id="UP000719766"/>
    </source>
</evidence>
<dbReference type="OrthoDB" id="2664589at2759"/>
<comment type="caution">
    <text evidence="1">The sequence shown here is derived from an EMBL/GenBank/DDBJ whole genome shotgun (WGS) entry which is preliminary data.</text>
</comment>
<name>A0A9P7DD53_9AGAM</name>
<protein>
    <submittedName>
        <fullName evidence="1">Uncharacterized protein</fullName>
    </submittedName>
</protein>
<accession>A0A9P7DD53</accession>
<reference evidence="1" key="1">
    <citation type="journal article" date="2020" name="New Phytol.">
        <title>Comparative genomics reveals dynamic genome evolution in host specialist ectomycorrhizal fungi.</title>
        <authorList>
            <person name="Lofgren L.A."/>
            <person name="Nguyen N.H."/>
            <person name="Vilgalys R."/>
            <person name="Ruytinx J."/>
            <person name="Liao H.L."/>
            <person name="Branco S."/>
            <person name="Kuo A."/>
            <person name="LaButti K."/>
            <person name="Lipzen A."/>
            <person name="Andreopoulos W."/>
            <person name="Pangilinan J."/>
            <person name="Riley R."/>
            <person name="Hundley H."/>
            <person name="Na H."/>
            <person name="Barry K."/>
            <person name="Grigoriev I.V."/>
            <person name="Stajich J.E."/>
            <person name="Kennedy P.G."/>
        </authorList>
    </citation>
    <scope>NUCLEOTIDE SEQUENCE</scope>
    <source>
        <strain evidence="1">S12</strain>
    </source>
</reference>
<evidence type="ECO:0000313" key="1">
    <source>
        <dbReference type="EMBL" id="KAG1787593.1"/>
    </source>
</evidence>
<organism evidence="1 2">
    <name type="scientific">Suillus plorans</name>
    <dbReference type="NCBI Taxonomy" id="116603"/>
    <lineage>
        <taxon>Eukaryota</taxon>
        <taxon>Fungi</taxon>
        <taxon>Dikarya</taxon>
        <taxon>Basidiomycota</taxon>
        <taxon>Agaricomycotina</taxon>
        <taxon>Agaricomycetes</taxon>
        <taxon>Agaricomycetidae</taxon>
        <taxon>Boletales</taxon>
        <taxon>Suillineae</taxon>
        <taxon>Suillaceae</taxon>
        <taxon>Suillus</taxon>
    </lineage>
</organism>
<dbReference type="GeneID" id="64592385"/>
<keyword evidence="2" id="KW-1185">Reference proteome</keyword>
<gene>
    <name evidence="1" type="ORF">HD556DRAFT_1246585</name>
</gene>
<dbReference type="AlphaFoldDB" id="A0A9P7DD53"/>
<dbReference type="EMBL" id="JABBWE010000077">
    <property type="protein sequence ID" value="KAG1787593.1"/>
    <property type="molecule type" value="Genomic_DNA"/>
</dbReference>
<dbReference type="Proteomes" id="UP000719766">
    <property type="component" value="Unassembled WGS sequence"/>
</dbReference>
<dbReference type="RefSeq" id="XP_041154924.1">
    <property type="nucleotide sequence ID" value="XM_041298621.1"/>
</dbReference>